<comment type="caution">
    <text evidence="5">The sequence shown here is derived from an EMBL/GenBank/DDBJ whole genome shotgun (WGS) entry which is preliminary data.</text>
</comment>
<evidence type="ECO:0000313" key="6">
    <source>
        <dbReference type="Proteomes" id="UP000463138"/>
    </source>
</evidence>
<keyword evidence="3" id="KW-0560">Oxidoreductase</keyword>
<evidence type="ECO:0000256" key="1">
    <source>
        <dbReference type="ARBA" id="ARBA00001917"/>
    </source>
</evidence>
<proteinExistence type="inferred from homology"/>
<dbReference type="RefSeq" id="WP_149332380.1">
    <property type="nucleotide sequence ID" value="NZ_QOVF01000002.1"/>
</dbReference>
<dbReference type="NCBIfam" id="NF007899">
    <property type="entry name" value="PRK10605.1"/>
    <property type="match status" value="1"/>
</dbReference>
<evidence type="ECO:0000256" key="3">
    <source>
        <dbReference type="ARBA" id="ARBA00023002"/>
    </source>
</evidence>
<organism evidence="5 6">
    <name type="scientific">Halopseudomonas laoshanensis</name>
    <dbReference type="NCBI Taxonomy" id="2268758"/>
    <lineage>
        <taxon>Bacteria</taxon>
        <taxon>Pseudomonadati</taxon>
        <taxon>Pseudomonadota</taxon>
        <taxon>Gammaproteobacteria</taxon>
        <taxon>Pseudomonadales</taxon>
        <taxon>Pseudomonadaceae</taxon>
        <taxon>Halopseudomonas</taxon>
    </lineage>
</organism>
<evidence type="ECO:0000259" key="4">
    <source>
        <dbReference type="Pfam" id="PF00724"/>
    </source>
</evidence>
<dbReference type="OrthoDB" id="8523426at2"/>
<name>A0A7V7GU97_9GAMM</name>
<sequence length="368" mass="39494">MSDNTLLKPIRLGTLDLPNRVIMAPLTRQRAQQPGNIPHQLNATYYAQRANAGLIISEATQICAEGQGYAWTPGVHSAEQIAGWKLTTDAVHKAGGRIFMQLWHVGRISHTLLQPNGAAPVAPSAIQAKAECYVQEADGSHHKAPTSMPRALPTEELPGIVEAYAQGTRNAMEAGFDGVEVHAANGYLLDQFLCSDSNQRTDNYGGSVENRVRLVLEVVDAAVSTVGDSGRVGIRISPMGTFNGVDDANPLETFSHLIKELNSRQLAYLHVNKPDWVGGTYEGFDELLQALREQYTGQLILCGGMDASSGAEAIDSGLADVVAFGRPYIANPDLVARIQAGAEWNNINPATLYGGAEIGYTDYPTLNG</sequence>
<dbReference type="Pfam" id="PF00724">
    <property type="entry name" value="Oxidored_FMN"/>
    <property type="match status" value="1"/>
</dbReference>
<accession>A0A7V7GU97</accession>
<evidence type="ECO:0000313" key="5">
    <source>
        <dbReference type="EMBL" id="KAA0695007.1"/>
    </source>
</evidence>
<feature type="domain" description="NADH:flavin oxidoreductase/NADH oxidase N-terminal" evidence="4">
    <location>
        <begin position="6"/>
        <end position="343"/>
    </location>
</feature>
<dbReference type="GO" id="GO:0016628">
    <property type="term" value="F:oxidoreductase activity, acting on the CH-CH group of donors, NAD or NADP as acceptor"/>
    <property type="evidence" value="ECO:0007669"/>
    <property type="project" value="UniProtKB-ARBA"/>
</dbReference>
<gene>
    <name evidence="5" type="ORF">DT594_09080</name>
</gene>
<keyword evidence="6" id="KW-1185">Reference proteome</keyword>
<dbReference type="GO" id="GO:0005829">
    <property type="term" value="C:cytosol"/>
    <property type="evidence" value="ECO:0007669"/>
    <property type="project" value="TreeGrafter"/>
</dbReference>
<dbReference type="AlphaFoldDB" id="A0A7V7GU97"/>
<dbReference type="FunFam" id="3.20.20.70:FF:000059">
    <property type="entry name" value="N-ethylmaleimide reductase, FMN-linked"/>
    <property type="match status" value="1"/>
</dbReference>
<evidence type="ECO:0000256" key="2">
    <source>
        <dbReference type="ARBA" id="ARBA00005979"/>
    </source>
</evidence>
<dbReference type="Gene3D" id="3.20.20.70">
    <property type="entry name" value="Aldolase class I"/>
    <property type="match status" value="1"/>
</dbReference>
<dbReference type="EMBL" id="QOVF01000002">
    <property type="protein sequence ID" value="KAA0695007.1"/>
    <property type="molecule type" value="Genomic_DNA"/>
</dbReference>
<reference evidence="5 6" key="1">
    <citation type="submission" date="2018-07" db="EMBL/GenBank/DDBJ databases">
        <title>Pseudomonas laoshanensis sp. nov., isolated from soil.</title>
        <authorList>
            <person name="Sun J."/>
            <person name="Yu L."/>
            <person name="Wang M."/>
            <person name="Zhang C."/>
        </authorList>
    </citation>
    <scope>NUCLEOTIDE SEQUENCE [LARGE SCALE GENOMIC DNA]</scope>
    <source>
        <strain evidence="5 6">Y22</strain>
    </source>
</reference>
<protein>
    <submittedName>
        <fullName evidence="5">Alkene reductase</fullName>
    </submittedName>
</protein>
<dbReference type="SUPFAM" id="SSF51395">
    <property type="entry name" value="FMN-linked oxidoreductases"/>
    <property type="match status" value="1"/>
</dbReference>
<comment type="cofactor">
    <cofactor evidence="1">
        <name>FMN</name>
        <dbReference type="ChEBI" id="CHEBI:58210"/>
    </cofactor>
</comment>
<dbReference type="Proteomes" id="UP000463138">
    <property type="component" value="Unassembled WGS sequence"/>
</dbReference>
<dbReference type="InterPro" id="IPR013785">
    <property type="entry name" value="Aldolase_TIM"/>
</dbReference>
<dbReference type="PANTHER" id="PTHR22893:SF91">
    <property type="entry name" value="NADPH DEHYDROGENASE 2-RELATED"/>
    <property type="match status" value="1"/>
</dbReference>
<dbReference type="InterPro" id="IPR045247">
    <property type="entry name" value="Oye-like"/>
</dbReference>
<dbReference type="InterPro" id="IPR001155">
    <property type="entry name" value="OxRdtase_FMN_N"/>
</dbReference>
<dbReference type="PANTHER" id="PTHR22893">
    <property type="entry name" value="NADH OXIDOREDUCTASE-RELATED"/>
    <property type="match status" value="1"/>
</dbReference>
<dbReference type="GO" id="GO:0010181">
    <property type="term" value="F:FMN binding"/>
    <property type="evidence" value="ECO:0007669"/>
    <property type="project" value="InterPro"/>
</dbReference>
<comment type="similarity">
    <text evidence="2">Belongs to the NADH:flavin oxidoreductase/NADH oxidase family.</text>
</comment>
<dbReference type="CDD" id="cd02933">
    <property type="entry name" value="OYE_like_FMN"/>
    <property type="match status" value="1"/>
</dbReference>